<proteinExistence type="predicted"/>
<evidence type="ECO:0000256" key="1">
    <source>
        <dbReference type="SAM" id="MobiDB-lite"/>
    </source>
</evidence>
<dbReference type="InParanoid" id="K5UMB1"/>
<feature type="region of interest" description="Disordered" evidence="1">
    <location>
        <begin position="214"/>
        <end position="269"/>
    </location>
</feature>
<dbReference type="OrthoDB" id="3032860at2759"/>
<dbReference type="KEGG" id="pco:PHACADRAFT_104316"/>
<dbReference type="RefSeq" id="XP_007401071.1">
    <property type="nucleotide sequence ID" value="XM_007401009.1"/>
</dbReference>
<reference evidence="2 3" key="1">
    <citation type="journal article" date="2012" name="BMC Genomics">
        <title>Comparative genomics of the white-rot fungi, Phanerochaete carnosa and P. chrysosporium, to elucidate the genetic basis of the distinct wood types they colonize.</title>
        <authorList>
            <person name="Suzuki H."/>
            <person name="MacDonald J."/>
            <person name="Syed K."/>
            <person name="Salamov A."/>
            <person name="Hori C."/>
            <person name="Aerts A."/>
            <person name="Henrissat B."/>
            <person name="Wiebenga A."/>
            <person name="vanKuyk P.A."/>
            <person name="Barry K."/>
            <person name="Lindquist E."/>
            <person name="LaButti K."/>
            <person name="Lapidus A."/>
            <person name="Lucas S."/>
            <person name="Coutinho P."/>
            <person name="Gong Y."/>
            <person name="Samejima M."/>
            <person name="Mahadevan R."/>
            <person name="Abou-Zaid M."/>
            <person name="de Vries R.P."/>
            <person name="Igarashi K."/>
            <person name="Yadav J.S."/>
            <person name="Grigoriev I.V."/>
            <person name="Master E.R."/>
        </authorList>
    </citation>
    <scope>NUCLEOTIDE SEQUENCE [LARGE SCALE GENOMIC DNA]</scope>
    <source>
        <strain evidence="2 3">HHB-10118-sp</strain>
    </source>
</reference>
<accession>K5UMB1</accession>
<gene>
    <name evidence="2" type="ORF">PHACADRAFT_104316</name>
</gene>
<organism evidence="2 3">
    <name type="scientific">Phanerochaete carnosa (strain HHB-10118-sp)</name>
    <name type="common">White-rot fungus</name>
    <name type="synonym">Peniophora carnosa</name>
    <dbReference type="NCBI Taxonomy" id="650164"/>
    <lineage>
        <taxon>Eukaryota</taxon>
        <taxon>Fungi</taxon>
        <taxon>Dikarya</taxon>
        <taxon>Basidiomycota</taxon>
        <taxon>Agaricomycotina</taxon>
        <taxon>Agaricomycetes</taxon>
        <taxon>Polyporales</taxon>
        <taxon>Phanerochaetaceae</taxon>
        <taxon>Phanerochaete</taxon>
    </lineage>
</organism>
<dbReference type="HOGENOM" id="CLU_049074_2_0_1"/>
<evidence type="ECO:0008006" key="4">
    <source>
        <dbReference type="Google" id="ProtNLM"/>
    </source>
</evidence>
<keyword evidence="3" id="KW-1185">Reference proteome</keyword>
<feature type="compositionally biased region" description="Low complexity" evidence="1">
    <location>
        <begin position="259"/>
        <end position="269"/>
    </location>
</feature>
<protein>
    <recommendedName>
        <fullName evidence="4">DUF4219 domain-containing protein</fullName>
    </recommendedName>
</protein>
<dbReference type="EMBL" id="JH930478">
    <property type="protein sequence ID" value="EKM50811.1"/>
    <property type="molecule type" value="Genomic_DNA"/>
</dbReference>
<feature type="compositionally biased region" description="Low complexity" evidence="1">
    <location>
        <begin position="225"/>
        <end position="240"/>
    </location>
</feature>
<sequence length="269" mass="29357">MSSSSDPTKLATQTIPQFDGTNYKKWSNTIRAFLRYQGIWYLTQGYSSTATVPVFGLARPIAATGTPTAMEIAAQAAWDEKNDKALGIIQLYVVQNLRHLVDDKFLALDAWTVIKAGYEKPGAVGAFVNAAGIEVKPQLLALLMINALPKSYQTIAGTILTTQTDVMLLTAALIKPKIIEEEQRHVANRTQIARVSKAPLLDKKCEKCGCKNHTTEQHWDTKPANSGLSSSNGNNTQQQQQGGGKHKKEKEKGKAKDNTATTTQTVNTI</sequence>
<evidence type="ECO:0000313" key="2">
    <source>
        <dbReference type="EMBL" id="EKM50811.1"/>
    </source>
</evidence>
<dbReference type="Proteomes" id="UP000008370">
    <property type="component" value="Unassembled WGS sequence"/>
</dbReference>
<name>K5UMB1_PHACS</name>
<dbReference type="Pfam" id="PF14223">
    <property type="entry name" value="Retrotran_gag_2"/>
    <property type="match status" value="1"/>
</dbReference>
<dbReference type="GeneID" id="18907301"/>
<dbReference type="AlphaFoldDB" id="K5UMB1"/>
<evidence type="ECO:0000313" key="3">
    <source>
        <dbReference type="Proteomes" id="UP000008370"/>
    </source>
</evidence>